<feature type="transmembrane region" description="Helical" evidence="1">
    <location>
        <begin position="135"/>
        <end position="152"/>
    </location>
</feature>
<organism evidence="2 3">
    <name type="scientific">Teratosphaeria destructans</name>
    <dbReference type="NCBI Taxonomy" id="418781"/>
    <lineage>
        <taxon>Eukaryota</taxon>
        <taxon>Fungi</taxon>
        <taxon>Dikarya</taxon>
        <taxon>Ascomycota</taxon>
        <taxon>Pezizomycotina</taxon>
        <taxon>Dothideomycetes</taxon>
        <taxon>Dothideomycetidae</taxon>
        <taxon>Mycosphaerellales</taxon>
        <taxon>Teratosphaeriaceae</taxon>
        <taxon>Teratosphaeria</taxon>
    </lineage>
</organism>
<gene>
    <name evidence="2" type="ORF">Tdes44962_MAKER07192</name>
</gene>
<reference evidence="2 3" key="1">
    <citation type="journal article" date="2018" name="IMA Fungus">
        <title>IMA Genome-F 10: Nine draft genome sequences of Claviceps purpurea s.lat., including C. arundinis, C. humidiphila, and C. cf. spartinae, pseudomolecules for the pitch canker pathogen Fusarium circinatum, draft genome of Davidsoniella eucalypti, Grosmannia galeiformis, Quambalaria eucalypti, and Teratosphaeria destructans.</title>
        <authorList>
            <person name="Wingfield B.D."/>
            <person name="Liu M."/>
            <person name="Nguyen H.D."/>
            <person name="Lane F.A."/>
            <person name="Morgan S.W."/>
            <person name="De Vos L."/>
            <person name="Wilken P.M."/>
            <person name="Duong T.A."/>
            <person name="Aylward J."/>
            <person name="Coetzee M.P."/>
            <person name="Dadej K."/>
            <person name="De Beer Z.W."/>
            <person name="Findlay W."/>
            <person name="Havenga M."/>
            <person name="Kolarik M."/>
            <person name="Menzies J.G."/>
            <person name="Naidoo K."/>
            <person name="Pochopski O."/>
            <person name="Shoukouhi P."/>
            <person name="Santana Q.C."/>
            <person name="Seifert K.A."/>
            <person name="Soal N."/>
            <person name="Steenkamp E.T."/>
            <person name="Tatham C.T."/>
            <person name="van der Nest M.A."/>
            <person name="Wingfield M.J."/>
        </authorList>
    </citation>
    <scope>NUCLEOTIDE SEQUENCE [LARGE SCALE GENOMIC DNA]</scope>
    <source>
        <strain evidence="2">CMW44962</strain>
    </source>
</reference>
<dbReference type="AlphaFoldDB" id="A0A9W7W6H6"/>
<reference evidence="2 3" key="2">
    <citation type="journal article" date="2021" name="Curr. Genet.">
        <title>Genetic response to nitrogen starvation in the aggressive Eucalyptus foliar pathogen Teratosphaeria destructans.</title>
        <authorList>
            <person name="Havenga M."/>
            <person name="Wingfield B.D."/>
            <person name="Wingfield M.J."/>
            <person name="Dreyer L.L."/>
            <person name="Roets F."/>
            <person name="Aylward J."/>
        </authorList>
    </citation>
    <scope>NUCLEOTIDE SEQUENCE [LARGE SCALE GENOMIC DNA]</scope>
    <source>
        <strain evidence="2">CMW44962</strain>
    </source>
</reference>
<keyword evidence="1" id="KW-0472">Membrane</keyword>
<protein>
    <submittedName>
        <fullName evidence="2">Uncharacterized protein</fullName>
    </submittedName>
</protein>
<keyword evidence="1" id="KW-1133">Transmembrane helix</keyword>
<evidence type="ECO:0000313" key="3">
    <source>
        <dbReference type="Proteomes" id="UP001138500"/>
    </source>
</evidence>
<keyword evidence="3" id="KW-1185">Reference proteome</keyword>
<evidence type="ECO:0000256" key="1">
    <source>
        <dbReference type="SAM" id="Phobius"/>
    </source>
</evidence>
<dbReference type="Proteomes" id="UP001138500">
    <property type="component" value="Unassembled WGS sequence"/>
</dbReference>
<dbReference type="OrthoDB" id="2988756at2759"/>
<dbReference type="PANTHER" id="PTHR33048:SF2">
    <property type="entry name" value="SRPK"/>
    <property type="match status" value="1"/>
</dbReference>
<evidence type="ECO:0000313" key="2">
    <source>
        <dbReference type="EMBL" id="KAH9844656.1"/>
    </source>
</evidence>
<dbReference type="PANTHER" id="PTHR33048">
    <property type="entry name" value="PTH11-LIKE INTEGRAL MEMBRANE PROTEIN (AFU_ORTHOLOGUE AFUA_5G11245)"/>
    <property type="match status" value="1"/>
</dbReference>
<keyword evidence="1" id="KW-0812">Transmembrane</keyword>
<dbReference type="InterPro" id="IPR052337">
    <property type="entry name" value="SAT4-like"/>
</dbReference>
<sequence length="351" mass="39499">MAVEFITEAFTLLGVAVFFVGLRLVSRWTAVKTWQRFEADDYLAILAMCLYAAETATAYVVGAWYHGLANNGMTDAEREALIPSSPEYDMRVHGSKTQMIGWNLYTLLLWTLKACLLVFYSRLLRGVDSTSKRINAGYFILIATYMVHRLIIDVDHFRYLMSIALPVMWETKMNWTRKGPILFMFSGGALIMAFGTLRCVLILTVSPIGHGTIDALQLTFYPRIQSTELCKQVLGPTNLPIVYHLVARVTRTVQESTGSSSKPSQLDPSAHHIVTIGSIGKKHRKHRGMYTIDDGSEETLDADIAVEMPAKRHKRDVKKTVSVSVHTGPCSELEAEYLADIHHHQYVKGWQ</sequence>
<feature type="transmembrane region" description="Helical" evidence="1">
    <location>
        <begin position="42"/>
        <end position="65"/>
    </location>
</feature>
<accession>A0A9W7W6H6</accession>
<comment type="caution">
    <text evidence="2">The sequence shown here is derived from an EMBL/GenBank/DDBJ whole genome shotgun (WGS) entry which is preliminary data.</text>
</comment>
<dbReference type="EMBL" id="RIBY02000258">
    <property type="protein sequence ID" value="KAH9844656.1"/>
    <property type="molecule type" value="Genomic_DNA"/>
</dbReference>
<feature type="transmembrane region" description="Helical" evidence="1">
    <location>
        <begin position="181"/>
        <end position="203"/>
    </location>
</feature>
<feature type="transmembrane region" description="Helical" evidence="1">
    <location>
        <begin position="100"/>
        <end position="123"/>
    </location>
</feature>
<name>A0A9W7W6H6_9PEZI</name>
<proteinExistence type="predicted"/>